<feature type="non-terminal residue" evidence="6">
    <location>
        <position position="1"/>
    </location>
</feature>
<protein>
    <submittedName>
        <fullName evidence="6">7961_t:CDS:1</fullName>
    </submittedName>
</protein>
<keyword evidence="7" id="KW-1185">Reference proteome</keyword>
<organism evidence="6 7">
    <name type="scientific">Diversispora eburnea</name>
    <dbReference type="NCBI Taxonomy" id="1213867"/>
    <lineage>
        <taxon>Eukaryota</taxon>
        <taxon>Fungi</taxon>
        <taxon>Fungi incertae sedis</taxon>
        <taxon>Mucoromycota</taxon>
        <taxon>Glomeromycotina</taxon>
        <taxon>Glomeromycetes</taxon>
        <taxon>Diversisporales</taxon>
        <taxon>Diversisporaceae</taxon>
        <taxon>Diversispora</taxon>
    </lineage>
</organism>
<evidence type="ECO:0000256" key="4">
    <source>
        <dbReference type="ARBA" id="ARBA00022833"/>
    </source>
</evidence>
<name>A0A9N9DEJ8_9GLOM</name>
<evidence type="ECO:0000313" key="6">
    <source>
        <dbReference type="EMBL" id="CAG8632652.1"/>
    </source>
</evidence>
<comment type="caution">
    <text evidence="6">The sequence shown here is derived from an EMBL/GenBank/DDBJ whole genome shotgun (WGS) entry which is preliminary data.</text>
</comment>
<dbReference type="GO" id="GO:0005634">
    <property type="term" value="C:nucleus"/>
    <property type="evidence" value="ECO:0007669"/>
    <property type="project" value="UniProtKB-SubCell"/>
</dbReference>
<gene>
    <name evidence="6" type="ORF">DEBURN_LOCUS10838</name>
</gene>
<evidence type="ECO:0000313" key="7">
    <source>
        <dbReference type="Proteomes" id="UP000789706"/>
    </source>
</evidence>
<evidence type="ECO:0000256" key="2">
    <source>
        <dbReference type="ARBA" id="ARBA00022723"/>
    </source>
</evidence>
<comment type="subcellular location">
    <subcellularLocation>
        <location evidence="1">Nucleus</location>
    </subcellularLocation>
</comment>
<dbReference type="GO" id="GO:0008270">
    <property type="term" value="F:zinc ion binding"/>
    <property type="evidence" value="ECO:0007669"/>
    <property type="project" value="UniProtKB-KW"/>
</dbReference>
<dbReference type="PANTHER" id="PTHR46481:SF10">
    <property type="entry name" value="ZINC FINGER BED DOMAIN-CONTAINING PROTEIN 39"/>
    <property type="match status" value="1"/>
</dbReference>
<dbReference type="EMBL" id="CAJVPK010003973">
    <property type="protein sequence ID" value="CAG8632652.1"/>
    <property type="molecule type" value="Genomic_DNA"/>
</dbReference>
<reference evidence="6" key="1">
    <citation type="submission" date="2021-06" db="EMBL/GenBank/DDBJ databases">
        <authorList>
            <person name="Kallberg Y."/>
            <person name="Tangrot J."/>
            <person name="Rosling A."/>
        </authorList>
    </citation>
    <scope>NUCLEOTIDE SEQUENCE</scope>
    <source>
        <strain evidence="6">AZ414A</strain>
    </source>
</reference>
<evidence type="ECO:0000256" key="1">
    <source>
        <dbReference type="ARBA" id="ARBA00004123"/>
    </source>
</evidence>
<evidence type="ECO:0000256" key="5">
    <source>
        <dbReference type="ARBA" id="ARBA00023242"/>
    </source>
</evidence>
<sequence length="102" mass="11694">YNICNVLTEIISDWNLTKKVFTLITDNGLNMIKVGALMTELTQLTCSTHILQLVIRKGLLPVEVLIARAKYLINFFTTSKQIEKLIEIQKNNSHKFLNCKLD</sequence>
<dbReference type="SUPFAM" id="SSF53098">
    <property type="entry name" value="Ribonuclease H-like"/>
    <property type="match status" value="1"/>
</dbReference>
<keyword evidence="2" id="KW-0479">Metal-binding</keyword>
<dbReference type="InterPro" id="IPR012337">
    <property type="entry name" value="RNaseH-like_sf"/>
</dbReference>
<dbReference type="Proteomes" id="UP000789706">
    <property type="component" value="Unassembled WGS sequence"/>
</dbReference>
<dbReference type="OrthoDB" id="2439666at2759"/>
<proteinExistence type="predicted"/>
<accession>A0A9N9DEJ8</accession>
<keyword evidence="4" id="KW-0862">Zinc</keyword>
<evidence type="ECO:0000256" key="3">
    <source>
        <dbReference type="ARBA" id="ARBA00022771"/>
    </source>
</evidence>
<dbReference type="AlphaFoldDB" id="A0A9N9DEJ8"/>
<dbReference type="InterPro" id="IPR052035">
    <property type="entry name" value="ZnF_BED_domain_contain"/>
</dbReference>
<keyword evidence="3" id="KW-0863">Zinc-finger</keyword>
<dbReference type="PANTHER" id="PTHR46481">
    <property type="entry name" value="ZINC FINGER BED DOMAIN-CONTAINING PROTEIN 4"/>
    <property type="match status" value="1"/>
</dbReference>
<keyword evidence="5" id="KW-0539">Nucleus</keyword>